<name>A0A1D1UYU2_RAMVA</name>
<dbReference type="InterPro" id="IPR020834">
    <property type="entry name" value="LipOase_CS"/>
</dbReference>
<dbReference type="CDD" id="cd00113">
    <property type="entry name" value="PLAT"/>
    <property type="match status" value="1"/>
</dbReference>
<dbReference type="InterPro" id="IPR036392">
    <property type="entry name" value="PLAT/LH2_dom_sf"/>
</dbReference>
<dbReference type="GO" id="GO:0046872">
    <property type="term" value="F:metal ion binding"/>
    <property type="evidence" value="ECO:0007669"/>
    <property type="project" value="UniProtKB-KW"/>
</dbReference>
<dbReference type="InterPro" id="IPR036226">
    <property type="entry name" value="LipOase_C_sf"/>
</dbReference>
<dbReference type="InterPro" id="IPR001024">
    <property type="entry name" value="PLAT/LH2_dom"/>
</dbReference>
<protein>
    <recommendedName>
        <fullName evidence="10">Lipoxygenase domain-containing protein</fullName>
    </recommendedName>
</protein>
<dbReference type="InterPro" id="IPR000907">
    <property type="entry name" value="LipOase"/>
</dbReference>
<dbReference type="AlphaFoldDB" id="A0A1D1UYU2"/>
<evidence type="ECO:0000313" key="9">
    <source>
        <dbReference type="Proteomes" id="UP000186922"/>
    </source>
</evidence>
<dbReference type="SMART" id="SM00308">
    <property type="entry name" value="LH2"/>
    <property type="match status" value="1"/>
</dbReference>
<dbReference type="PRINTS" id="PR00087">
    <property type="entry name" value="LIPOXYGENASE"/>
</dbReference>
<feature type="domain" description="PLAT" evidence="6">
    <location>
        <begin position="9"/>
        <end position="130"/>
    </location>
</feature>
<comment type="caution">
    <text evidence="8">The sequence shown here is derived from an EMBL/GenBank/DDBJ whole genome shotgun (WGS) entry which is preliminary data.</text>
</comment>
<dbReference type="STRING" id="947166.A0A1D1UYU2"/>
<evidence type="ECO:0000256" key="5">
    <source>
        <dbReference type="PROSITE-ProRule" id="PRU00152"/>
    </source>
</evidence>
<dbReference type="Gene3D" id="1.20.245.10">
    <property type="entry name" value="Lipoxygenase-1, Domain 5"/>
    <property type="match status" value="1"/>
</dbReference>
<keyword evidence="9" id="KW-1185">Reference proteome</keyword>
<keyword evidence="4" id="KW-0443">Lipid metabolism</keyword>
<dbReference type="GO" id="GO:0034440">
    <property type="term" value="P:lipid oxidation"/>
    <property type="evidence" value="ECO:0007669"/>
    <property type="project" value="InterPro"/>
</dbReference>
<dbReference type="PANTHER" id="PTHR11771">
    <property type="entry name" value="LIPOXYGENASE"/>
    <property type="match status" value="1"/>
</dbReference>
<dbReference type="Pfam" id="PF00305">
    <property type="entry name" value="Lipoxygenase"/>
    <property type="match status" value="1"/>
</dbReference>
<keyword evidence="2" id="KW-0223">Dioxygenase</keyword>
<feature type="domain" description="Lipoxygenase" evidence="7">
    <location>
        <begin position="121"/>
        <end position="587"/>
    </location>
</feature>
<dbReference type="EMBL" id="BDGG01000002">
    <property type="protein sequence ID" value="GAU93760.1"/>
    <property type="molecule type" value="Genomic_DNA"/>
</dbReference>
<dbReference type="InterPro" id="IPR013819">
    <property type="entry name" value="LipOase_C"/>
</dbReference>
<dbReference type="PROSITE" id="PS00081">
    <property type="entry name" value="LIPOXYGENASE_2"/>
    <property type="match status" value="1"/>
</dbReference>
<dbReference type="OrthoDB" id="407298at2759"/>
<dbReference type="Gene3D" id="3.10.450.60">
    <property type="match status" value="1"/>
</dbReference>
<proteinExistence type="predicted"/>
<dbReference type="SUPFAM" id="SSF49723">
    <property type="entry name" value="Lipase/lipooxygenase domain (PLAT/LH2 domain)"/>
    <property type="match status" value="1"/>
</dbReference>
<evidence type="ECO:0000256" key="1">
    <source>
        <dbReference type="ARBA" id="ARBA00022723"/>
    </source>
</evidence>
<reference evidence="8 9" key="1">
    <citation type="journal article" date="2016" name="Nat. Commun.">
        <title>Extremotolerant tardigrade genome and improved radiotolerance of human cultured cells by tardigrade-unique protein.</title>
        <authorList>
            <person name="Hashimoto T."/>
            <person name="Horikawa D.D."/>
            <person name="Saito Y."/>
            <person name="Kuwahara H."/>
            <person name="Kozuka-Hata H."/>
            <person name="Shin-I T."/>
            <person name="Minakuchi Y."/>
            <person name="Ohishi K."/>
            <person name="Motoyama A."/>
            <person name="Aizu T."/>
            <person name="Enomoto A."/>
            <person name="Kondo K."/>
            <person name="Tanaka S."/>
            <person name="Hara Y."/>
            <person name="Koshikawa S."/>
            <person name="Sagara H."/>
            <person name="Miura T."/>
            <person name="Yokobori S."/>
            <person name="Miyagawa K."/>
            <person name="Suzuki Y."/>
            <person name="Kubo T."/>
            <person name="Oyama M."/>
            <person name="Kohara Y."/>
            <person name="Fujiyama A."/>
            <person name="Arakawa K."/>
            <person name="Katayama T."/>
            <person name="Toyoda A."/>
            <person name="Kunieda T."/>
        </authorList>
    </citation>
    <scope>NUCLEOTIDE SEQUENCE [LARGE SCALE GENOMIC DNA]</scope>
    <source>
        <strain evidence="8 9">YOKOZUNA-1</strain>
    </source>
</reference>
<evidence type="ECO:0000259" key="7">
    <source>
        <dbReference type="PROSITE" id="PS51393"/>
    </source>
</evidence>
<accession>A0A1D1UYU2</accession>
<dbReference type="Proteomes" id="UP000186922">
    <property type="component" value="Unassembled WGS sequence"/>
</dbReference>
<dbReference type="Gene3D" id="2.40.180.10">
    <property type="entry name" value="Catalase core domain"/>
    <property type="match status" value="1"/>
</dbReference>
<keyword evidence="3" id="KW-0560">Oxidoreductase</keyword>
<evidence type="ECO:0000313" key="8">
    <source>
        <dbReference type="EMBL" id="GAU93760.1"/>
    </source>
</evidence>
<dbReference type="PROSITE" id="PS51393">
    <property type="entry name" value="LIPOXYGENASE_3"/>
    <property type="match status" value="1"/>
</dbReference>
<keyword evidence="1" id="KW-0479">Metal-binding</keyword>
<comment type="caution">
    <text evidence="5">Lacks conserved residue(s) required for the propagation of feature annotation.</text>
</comment>
<evidence type="ECO:0000256" key="3">
    <source>
        <dbReference type="ARBA" id="ARBA00023002"/>
    </source>
</evidence>
<dbReference type="GO" id="GO:0016702">
    <property type="term" value="F:oxidoreductase activity, acting on single donors with incorporation of molecular oxygen, incorporation of two atoms of oxygen"/>
    <property type="evidence" value="ECO:0007669"/>
    <property type="project" value="InterPro"/>
</dbReference>
<evidence type="ECO:0000259" key="6">
    <source>
        <dbReference type="PROSITE" id="PS50095"/>
    </source>
</evidence>
<gene>
    <name evidence="8" type="primary">RvY_05650</name>
    <name evidence="8" type="synonym">RvY_05650.1</name>
    <name evidence="8" type="ORF">RvY_05650-1</name>
</gene>
<evidence type="ECO:0000256" key="2">
    <source>
        <dbReference type="ARBA" id="ARBA00022964"/>
    </source>
</evidence>
<sequence length="587" mass="66499">MGNSSSSISPYTVHVKTGDRKGAGTDATVKIRLISKEGQVSNELKLSRFWKNDHERGQIDSFPMGLSELSFDFSDIDKLELWRDSFGLGDNWYLDLITIENNKTKQMFHFPAQRWIKADTRYVFRHYDTSLPQYDDCPEQRNEELLSKKRLYEYAVNFSGAPAQVKKLPEDESFSDSYKWDIVVNKMNLLKESRVLSAVSGVREYFESFGDLKKLYRQTSTMGVPISMRNWTNDLWFAIQRLQGCNPVLLALATRIPPNLNVDPDVVKELLGGLSLDSAVKAQRIFIVDLKILGNLPCPEGRKVCSPIALFYLDEKRQDLLPLCIQLFQIPSGDNPVFYPTDPPYAWLLAKMWYNNADAAYHQSCTHLGFTHLMMEGIAVCTHRNLSPSHPLFKLLAPHFLFLLAINTRGLQKLINPGGWVDKTTTMGCNGMFEIVKRGVKAWRLDVHAVPAVEIARRGVLDKTVLPYYPYRDDAVAVYEAIEKYVKSMVEHFYDSPEKVEEDGELQSWAAELVKSKKRGGCGIRGVPGNGKFTDVEQIIVTMTAIISTCSLGHAAANFNQYDEYGFPPNYPGILCGQVPTQKVLFK</sequence>
<evidence type="ECO:0008006" key="10">
    <source>
        <dbReference type="Google" id="ProtNLM"/>
    </source>
</evidence>
<evidence type="ECO:0000256" key="4">
    <source>
        <dbReference type="ARBA" id="ARBA00023098"/>
    </source>
</evidence>
<dbReference type="PROSITE" id="PS50095">
    <property type="entry name" value="PLAT"/>
    <property type="match status" value="1"/>
</dbReference>
<dbReference type="Pfam" id="PF01477">
    <property type="entry name" value="PLAT"/>
    <property type="match status" value="1"/>
</dbReference>
<dbReference type="SUPFAM" id="SSF48484">
    <property type="entry name" value="Lipoxigenase"/>
    <property type="match status" value="1"/>
</dbReference>
<organism evidence="8 9">
    <name type="scientific">Ramazzottius varieornatus</name>
    <name type="common">Water bear</name>
    <name type="synonym">Tardigrade</name>
    <dbReference type="NCBI Taxonomy" id="947166"/>
    <lineage>
        <taxon>Eukaryota</taxon>
        <taxon>Metazoa</taxon>
        <taxon>Ecdysozoa</taxon>
        <taxon>Tardigrada</taxon>
        <taxon>Eutardigrada</taxon>
        <taxon>Parachela</taxon>
        <taxon>Hypsibioidea</taxon>
        <taxon>Ramazzottiidae</taxon>
        <taxon>Ramazzottius</taxon>
    </lineage>
</organism>